<name>D7LN18_ARALL</name>
<proteinExistence type="predicted"/>
<keyword evidence="2" id="KW-1185">Reference proteome</keyword>
<dbReference type="HOGENOM" id="CLU_3144747_0_0_1"/>
<sequence length="49" mass="5601">MMRTQVVHLHLFLPFSAPYHVGVNYVNLIKHVNSGKGTPLIPNRVFGYH</sequence>
<dbReference type="Proteomes" id="UP000008694">
    <property type="component" value="Unassembled WGS sequence"/>
</dbReference>
<protein>
    <submittedName>
        <fullName evidence="1">Predicted protein</fullName>
    </submittedName>
</protein>
<accession>D7LN18</accession>
<reference evidence="2" key="1">
    <citation type="journal article" date="2011" name="Nat. Genet.">
        <title>The Arabidopsis lyrata genome sequence and the basis of rapid genome size change.</title>
        <authorList>
            <person name="Hu T.T."/>
            <person name="Pattyn P."/>
            <person name="Bakker E.G."/>
            <person name="Cao J."/>
            <person name="Cheng J.-F."/>
            <person name="Clark R.M."/>
            <person name="Fahlgren N."/>
            <person name="Fawcett J.A."/>
            <person name="Grimwood J."/>
            <person name="Gundlach H."/>
            <person name="Haberer G."/>
            <person name="Hollister J.D."/>
            <person name="Ossowski S."/>
            <person name="Ottilar R.P."/>
            <person name="Salamov A.A."/>
            <person name="Schneeberger K."/>
            <person name="Spannagl M."/>
            <person name="Wang X."/>
            <person name="Yang L."/>
            <person name="Nasrallah M.E."/>
            <person name="Bergelson J."/>
            <person name="Carrington J.C."/>
            <person name="Gaut B.S."/>
            <person name="Schmutz J."/>
            <person name="Mayer K.F.X."/>
            <person name="Van de Peer Y."/>
            <person name="Grigoriev I.V."/>
            <person name="Nordborg M."/>
            <person name="Weigel D."/>
            <person name="Guo Y.-L."/>
        </authorList>
    </citation>
    <scope>NUCLEOTIDE SEQUENCE [LARGE SCALE GENOMIC DNA]</scope>
    <source>
        <strain evidence="2">cv. MN47</strain>
    </source>
</reference>
<organism evidence="2">
    <name type="scientific">Arabidopsis lyrata subsp. lyrata</name>
    <name type="common">Lyre-leaved rock-cress</name>
    <dbReference type="NCBI Taxonomy" id="81972"/>
    <lineage>
        <taxon>Eukaryota</taxon>
        <taxon>Viridiplantae</taxon>
        <taxon>Streptophyta</taxon>
        <taxon>Embryophyta</taxon>
        <taxon>Tracheophyta</taxon>
        <taxon>Spermatophyta</taxon>
        <taxon>Magnoliopsida</taxon>
        <taxon>eudicotyledons</taxon>
        <taxon>Gunneridae</taxon>
        <taxon>Pentapetalae</taxon>
        <taxon>rosids</taxon>
        <taxon>malvids</taxon>
        <taxon>Brassicales</taxon>
        <taxon>Brassicaceae</taxon>
        <taxon>Camelineae</taxon>
        <taxon>Arabidopsis</taxon>
    </lineage>
</organism>
<dbReference type="Gramene" id="scaffold_501554.1">
    <property type="protein sequence ID" value="scaffold_501554.1"/>
    <property type="gene ID" value="scaffold_501554.1"/>
</dbReference>
<gene>
    <name evidence="1" type="ORF">ARALYDRAFT_905850</name>
</gene>
<dbReference type="EMBL" id="GL348717">
    <property type="protein sequence ID" value="EFH53752.1"/>
    <property type="molecule type" value="Genomic_DNA"/>
</dbReference>
<evidence type="ECO:0000313" key="1">
    <source>
        <dbReference type="EMBL" id="EFH53752.1"/>
    </source>
</evidence>
<dbReference type="AlphaFoldDB" id="D7LN18"/>
<evidence type="ECO:0000313" key="2">
    <source>
        <dbReference type="Proteomes" id="UP000008694"/>
    </source>
</evidence>